<organism evidence="1 2">
    <name type="scientific">Gordonia desulfuricans</name>
    <dbReference type="NCBI Taxonomy" id="89051"/>
    <lineage>
        <taxon>Bacteria</taxon>
        <taxon>Bacillati</taxon>
        <taxon>Actinomycetota</taxon>
        <taxon>Actinomycetes</taxon>
        <taxon>Mycobacteriales</taxon>
        <taxon>Gordoniaceae</taxon>
        <taxon>Gordonia</taxon>
    </lineage>
</organism>
<name>A0A7K3LMQ9_9ACTN</name>
<evidence type="ECO:0000313" key="1">
    <source>
        <dbReference type="EMBL" id="NDK89545.1"/>
    </source>
</evidence>
<keyword evidence="2" id="KW-1185">Reference proteome</keyword>
<proteinExistence type="predicted"/>
<protein>
    <recommendedName>
        <fullName evidence="3">ESX-1 secretion-associated protein</fullName>
    </recommendedName>
</protein>
<dbReference type="RefSeq" id="WP_059035187.1">
    <property type="nucleotide sequence ID" value="NZ_JAADZU010000019.1"/>
</dbReference>
<evidence type="ECO:0008006" key="3">
    <source>
        <dbReference type="Google" id="ProtNLM"/>
    </source>
</evidence>
<reference evidence="1 2" key="1">
    <citation type="submission" date="2020-01" db="EMBL/GenBank/DDBJ databases">
        <title>Investigation of new actinobacteria for the biodesulphurisation of diesel fuel.</title>
        <authorList>
            <person name="Athi Narayanan S.M."/>
        </authorList>
    </citation>
    <scope>NUCLEOTIDE SEQUENCE [LARGE SCALE GENOMIC DNA]</scope>
    <source>
        <strain evidence="1 2">213E</strain>
    </source>
</reference>
<accession>A0A7K3LMQ9</accession>
<dbReference type="Proteomes" id="UP000466307">
    <property type="component" value="Unassembled WGS sequence"/>
</dbReference>
<gene>
    <name evidence="1" type="ORF">GYA93_08130</name>
</gene>
<sequence>MSPTPPSSLFNPLSRLFGSDSNRFGVDPDQISALSDTWRSQGNAVGGIGFDALTVDGEGSRVITALRATGKPALAATESISDRLISMAVALEAFSATSETQDASVAHVFDLMTDR</sequence>
<evidence type="ECO:0000313" key="2">
    <source>
        <dbReference type="Proteomes" id="UP000466307"/>
    </source>
</evidence>
<dbReference type="EMBL" id="JAADZU010000019">
    <property type="protein sequence ID" value="NDK89545.1"/>
    <property type="molecule type" value="Genomic_DNA"/>
</dbReference>
<comment type="caution">
    <text evidence="1">The sequence shown here is derived from an EMBL/GenBank/DDBJ whole genome shotgun (WGS) entry which is preliminary data.</text>
</comment>
<dbReference type="AlphaFoldDB" id="A0A7K3LMQ9"/>